<evidence type="ECO:0000313" key="6">
    <source>
        <dbReference type="EMBL" id="KAK7873555.1"/>
    </source>
</evidence>
<dbReference type="Pfam" id="PF07524">
    <property type="entry name" value="Bromo_TP"/>
    <property type="match status" value="1"/>
</dbReference>
<dbReference type="PANTHER" id="PTHR28598:SF1">
    <property type="entry name" value="STAGA COMPLEX 65 SUBUNIT GAMMA"/>
    <property type="match status" value="1"/>
</dbReference>
<proteinExistence type="predicted"/>
<comment type="subcellular location">
    <subcellularLocation>
        <location evidence="1">Nucleus</location>
    </subcellularLocation>
</comment>
<protein>
    <recommendedName>
        <fullName evidence="5">Bromodomain associated domain-containing protein</fullName>
    </recommendedName>
</protein>
<dbReference type="GO" id="GO:0046982">
    <property type="term" value="F:protein heterodimerization activity"/>
    <property type="evidence" value="ECO:0007669"/>
    <property type="project" value="InterPro"/>
</dbReference>
<accession>A0AAN9ZHR1</accession>
<keyword evidence="3" id="KW-0804">Transcription</keyword>
<evidence type="ECO:0000256" key="3">
    <source>
        <dbReference type="ARBA" id="ARBA00023163"/>
    </source>
</evidence>
<dbReference type="PANTHER" id="PTHR28598">
    <property type="entry name" value="STAGA COMPLEX 65 SUBUNIT GAMMA"/>
    <property type="match status" value="1"/>
</dbReference>
<evidence type="ECO:0000256" key="1">
    <source>
        <dbReference type="ARBA" id="ARBA00004123"/>
    </source>
</evidence>
<evidence type="ECO:0000256" key="4">
    <source>
        <dbReference type="ARBA" id="ARBA00023242"/>
    </source>
</evidence>
<keyword evidence="7" id="KW-1185">Reference proteome</keyword>
<dbReference type="InterPro" id="IPR009072">
    <property type="entry name" value="Histone-fold"/>
</dbReference>
<gene>
    <name evidence="6" type="ORF">R5R35_008798</name>
</gene>
<reference evidence="6 7" key="1">
    <citation type="submission" date="2024-03" db="EMBL/GenBank/DDBJ databases">
        <title>The genome assembly and annotation of the cricket Gryllus longicercus Weissman &amp; Gray.</title>
        <authorList>
            <person name="Szrajer S."/>
            <person name="Gray D."/>
            <person name="Ylla G."/>
        </authorList>
    </citation>
    <scope>NUCLEOTIDE SEQUENCE [LARGE SCALE GENOMIC DNA]</scope>
    <source>
        <strain evidence="6">DAG 2021-001</strain>
        <tissue evidence="6">Whole body minus gut</tissue>
    </source>
</reference>
<keyword evidence="2" id="KW-0805">Transcription regulation</keyword>
<keyword evidence="4" id="KW-0539">Nucleus</keyword>
<dbReference type="GO" id="GO:0000124">
    <property type="term" value="C:SAGA complex"/>
    <property type="evidence" value="ECO:0007669"/>
    <property type="project" value="InterPro"/>
</dbReference>
<dbReference type="GO" id="GO:0005634">
    <property type="term" value="C:nucleus"/>
    <property type="evidence" value="ECO:0007669"/>
    <property type="project" value="UniProtKB-SubCell"/>
</dbReference>
<sequence>MTEESPPKSRYWGEIPSAEEVPEDFADVMIQNTMKPIAVKLHEPTGEEEPASEELPPECSEMDETVIHTIKLLQYAKSMQSVIDKLKAKRGNIDTSALNSPPFPDELKKKFPQRPAPFCFKERISTPFMEGIGPPPHRLTETNARSILRKCVATIFAHIGYDDSQQVALDVMTDVSEEYFIKFTRLLRVGVDHEMMTGNVGFPDVMERTFHEMGIGSMLIVHNFYQDRILKYHQKVLDHCNNLTAEHAILTAAQIKQETTEIIECKIENEDDYADVPEFHVPAALGDGTSAEQLRPSLEQGFKVLQKFEQEEQLQNLVNKEEILISDSPKH</sequence>
<dbReference type="AlphaFoldDB" id="A0AAN9ZHR1"/>
<comment type="caution">
    <text evidence="6">The sequence shown here is derived from an EMBL/GenBank/DDBJ whole genome shotgun (WGS) entry which is preliminary data.</text>
</comment>
<feature type="domain" description="Bromodomain associated" evidence="5">
    <location>
        <begin position="141"/>
        <end position="220"/>
    </location>
</feature>
<dbReference type="Proteomes" id="UP001378592">
    <property type="component" value="Unassembled WGS sequence"/>
</dbReference>
<name>A0AAN9ZHR1_9ORTH</name>
<evidence type="ECO:0000259" key="5">
    <source>
        <dbReference type="SMART" id="SM00576"/>
    </source>
</evidence>
<dbReference type="InterPro" id="IPR006565">
    <property type="entry name" value="BTP"/>
</dbReference>
<dbReference type="InterPro" id="IPR039460">
    <property type="entry name" value="SUPT7L/Spt7"/>
</dbReference>
<evidence type="ECO:0000313" key="7">
    <source>
        <dbReference type="Proteomes" id="UP001378592"/>
    </source>
</evidence>
<evidence type="ECO:0000256" key="2">
    <source>
        <dbReference type="ARBA" id="ARBA00023015"/>
    </source>
</evidence>
<dbReference type="CDD" id="cd06847">
    <property type="entry name" value="HFD_SUPT7L"/>
    <property type="match status" value="1"/>
</dbReference>
<dbReference type="GO" id="GO:0003713">
    <property type="term" value="F:transcription coactivator activity"/>
    <property type="evidence" value="ECO:0007669"/>
    <property type="project" value="TreeGrafter"/>
</dbReference>
<dbReference type="EMBL" id="JAZDUA010000012">
    <property type="protein sequence ID" value="KAK7873555.1"/>
    <property type="molecule type" value="Genomic_DNA"/>
</dbReference>
<dbReference type="Gene3D" id="1.10.20.10">
    <property type="entry name" value="Histone, subunit A"/>
    <property type="match status" value="1"/>
</dbReference>
<dbReference type="SMART" id="SM00576">
    <property type="entry name" value="BTP"/>
    <property type="match status" value="1"/>
</dbReference>
<organism evidence="6 7">
    <name type="scientific">Gryllus longicercus</name>
    <dbReference type="NCBI Taxonomy" id="2509291"/>
    <lineage>
        <taxon>Eukaryota</taxon>
        <taxon>Metazoa</taxon>
        <taxon>Ecdysozoa</taxon>
        <taxon>Arthropoda</taxon>
        <taxon>Hexapoda</taxon>
        <taxon>Insecta</taxon>
        <taxon>Pterygota</taxon>
        <taxon>Neoptera</taxon>
        <taxon>Polyneoptera</taxon>
        <taxon>Orthoptera</taxon>
        <taxon>Ensifera</taxon>
        <taxon>Gryllidea</taxon>
        <taxon>Grylloidea</taxon>
        <taxon>Gryllidae</taxon>
        <taxon>Gryllinae</taxon>
        <taxon>Gryllus</taxon>
    </lineage>
</organism>